<dbReference type="OrthoDB" id="761790at2759"/>
<dbReference type="PANTHER" id="PTHR31348:SF3">
    <property type="entry name" value="EID1-LIKE F-BOX PROTEIN 3"/>
    <property type="match status" value="1"/>
</dbReference>
<feature type="compositionally biased region" description="Acidic residues" evidence="1">
    <location>
        <begin position="244"/>
        <end position="262"/>
    </location>
</feature>
<evidence type="ECO:0000256" key="1">
    <source>
        <dbReference type="SAM" id="MobiDB-lite"/>
    </source>
</evidence>
<evidence type="ECO:0008006" key="4">
    <source>
        <dbReference type="Google" id="ProtNLM"/>
    </source>
</evidence>
<evidence type="ECO:0000313" key="2">
    <source>
        <dbReference type="EMBL" id="KAJ8437349.1"/>
    </source>
</evidence>
<organism evidence="2 3">
    <name type="scientific">Carnegiea gigantea</name>
    <dbReference type="NCBI Taxonomy" id="171969"/>
    <lineage>
        <taxon>Eukaryota</taxon>
        <taxon>Viridiplantae</taxon>
        <taxon>Streptophyta</taxon>
        <taxon>Embryophyta</taxon>
        <taxon>Tracheophyta</taxon>
        <taxon>Spermatophyta</taxon>
        <taxon>Magnoliopsida</taxon>
        <taxon>eudicotyledons</taxon>
        <taxon>Gunneridae</taxon>
        <taxon>Pentapetalae</taxon>
        <taxon>Caryophyllales</taxon>
        <taxon>Cactineae</taxon>
        <taxon>Cactaceae</taxon>
        <taxon>Cactoideae</taxon>
        <taxon>Echinocereeae</taxon>
        <taxon>Carnegiea</taxon>
    </lineage>
</organism>
<reference evidence="2" key="1">
    <citation type="submission" date="2022-04" db="EMBL/GenBank/DDBJ databases">
        <title>Carnegiea gigantea Genome sequencing and assembly v2.</title>
        <authorList>
            <person name="Copetti D."/>
            <person name="Sanderson M.J."/>
            <person name="Burquez A."/>
            <person name="Wojciechowski M.F."/>
        </authorList>
    </citation>
    <scope>NUCLEOTIDE SEQUENCE</scope>
    <source>
        <strain evidence="2">SGP5-SGP5p</strain>
        <tissue evidence="2">Aerial part</tissue>
    </source>
</reference>
<feature type="region of interest" description="Disordered" evidence="1">
    <location>
        <begin position="244"/>
        <end position="277"/>
    </location>
</feature>
<keyword evidence="3" id="KW-1185">Reference proteome</keyword>
<protein>
    <recommendedName>
        <fullName evidence="4">EID1-like F-box protein 3</fullName>
    </recommendedName>
</protein>
<comment type="caution">
    <text evidence="2">The sequence shown here is derived from an EMBL/GenBank/DDBJ whole genome shotgun (WGS) entry which is preliminary data.</text>
</comment>
<dbReference type="Proteomes" id="UP001153076">
    <property type="component" value="Unassembled WGS sequence"/>
</dbReference>
<dbReference type="EMBL" id="JAKOGI010000305">
    <property type="protein sequence ID" value="KAJ8437349.1"/>
    <property type="molecule type" value="Genomic_DNA"/>
</dbReference>
<sequence length="328" mass="36525">MITNQRVRVNPPEDGSESGILNEQILQLVFESMKWDLPTLCATARVNRKLRAVAKRILWRELCIYRAPRMVSALVHGLPGTRIGGGWQALAKLLFFCCGCQPTENFQIGSALPGHFVKASRFSKTSGLSFLTRQCRGDLLYVSDPCEHAIIDGEDDLGVFRGVFRGFMRSRTRAALIGRQVQLEERVRCPYCGARVWSMTTAKMVPKSAARRLGTHEGGLEYFVCINGHLHGACWLVPLSSDEDGERGEDDDDNGDDNDHEESDFRDRSRVNGGALNEREREVGDFQGCESSSSAAPYAPFPFGMHRIVVGFESSSVIIVNFYVGVRE</sequence>
<name>A0A9Q1K6G8_9CARY</name>
<dbReference type="InterPro" id="IPR040267">
    <property type="entry name" value="EID1-like"/>
</dbReference>
<accession>A0A9Q1K6G8</accession>
<gene>
    <name evidence="2" type="ORF">Cgig2_009689</name>
</gene>
<evidence type="ECO:0000313" key="3">
    <source>
        <dbReference type="Proteomes" id="UP001153076"/>
    </source>
</evidence>
<dbReference type="PANTHER" id="PTHR31348">
    <property type="entry name" value="EID1-LIKE F-BOX PROTEIN 2-RELATED"/>
    <property type="match status" value="1"/>
</dbReference>
<dbReference type="AlphaFoldDB" id="A0A9Q1K6G8"/>
<proteinExistence type="predicted"/>